<gene>
    <name evidence="2" type="ORF">ISG29_16680</name>
</gene>
<dbReference type="Proteomes" id="UP000656804">
    <property type="component" value="Unassembled WGS sequence"/>
</dbReference>
<dbReference type="AlphaFoldDB" id="A0A930YCB9"/>
<dbReference type="RefSeq" id="WP_194504595.1">
    <property type="nucleotide sequence ID" value="NZ_JADIVZ010000011.1"/>
</dbReference>
<organism evidence="2 3">
    <name type="scientific">Nocardioides acrostichi</name>
    <dbReference type="NCBI Taxonomy" id="2784339"/>
    <lineage>
        <taxon>Bacteria</taxon>
        <taxon>Bacillati</taxon>
        <taxon>Actinomycetota</taxon>
        <taxon>Actinomycetes</taxon>
        <taxon>Propionibacteriales</taxon>
        <taxon>Nocardioidaceae</taxon>
        <taxon>Nocardioides</taxon>
    </lineage>
</organism>
<proteinExistence type="predicted"/>
<feature type="domain" description="Aminoglycoside phosphotransferase" evidence="1">
    <location>
        <begin position="65"/>
        <end position="257"/>
    </location>
</feature>
<reference evidence="2" key="1">
    <citation type="submission" date="2020-11" db="EMBL/GenBank/DDBJ databases">
        <title>Nocardioides sp. CBS4Y-1, whole genome shotgun sequence.</title>
        <authorList>
            <person name="Tuo L."/>
        </authorList>
    </citation>
    <scope>NUCLEOTIDE SEQUENCE</scope>
    <source>
        <strain evidence="2">CBS4Y-1</strain>
    </source>
</reference>
<keyword evidence="3" id="KW-1185">Reference proteome</keyword>
<name>A0A930YCB9_9ACTN</name>
<comment type="caution">
    <text evidence="2">The sequence shown here is derived from an EMBL/GenBank/DDBJ whole genome shotgun (WGS) entry which is preliminary data.</text>
</comment>
<sequence length="319" mass="34715">MSFSDSSSLAFPHGRTSRRVEWTHLPPGVRAKVEARLGTQVVDARSATTGYTPGMASVLTGADGSRTFVKAAATVAQRQFADAYRQEAERLRSLPSDVPAPRLLWSLDGDWVVLGIEHVEARHPRRPWLDEELDTAMALMVDLAQRLTPAPASMRLVTLAEDVADLPAAWNRITAASVGRVPHDVLADATALAARLPDVGVGDTALHTDVRDDNLLLTDDGRVLLCDWNWPCRGPAWFDALSLLIGPAVDGHDAEAVLARTPLLADAPSEDVDTMLAVLTGYFLTSAELPVPTNSPHLRESQRLQGDACWDWLAQRRGW</sequence>
<accession>A0A930YCB9</accession>
<protein>
    <submittedName>
        <fullName evidence="2">Phosphotransferase</fullName>
    </submittedName>
</protein>
<dbReference type="Gene3D" id="3.30.200.20">
    <property type="entry name" value="Phosphorylase Kinase, domain 1"/>
    <property type="match status" value="1"/>
</dbReference>
<dbReference type="InterPro" id="IPR002575">
    <property type="entry name" value="Aminoglycoside_PTrfase"/>
</dbReference>
<evidence type="ECO:0000259" key="1">
    <source>
        <dbReference type="Pfam" id="PF01636"/>
    </source>
</evidence>
<dbReference type="InterPro" id="IPR011009">
    <property type="entry name" value="Kinase-like_dom_sf"/>
</dbReference>
<dbReference type="SUPFAM" id="SSF56112">
    <property type="entry name" value="Protein kinase-like (PK-like)"/>
    <property type="match status" value="1"/>
</dbReference>
<evidence type="ECO:0000313" key="3">
    <source>
        <dbReference type="Proteomes" id="UP000656804"/>
    </source>
</evidence>
<evidence type="ECO:0000313" key="2">
    <source>
        <dbReference type="EMBL" id="MBF4163328.1"/>
    </source>
</evidence>
<dbReference type="Pfam" id="PF01636">
    <property type="entry name" value="APH"/>
    <property type="match status" value="1"/>
</dbReference>
<dbReference type="EMBL" id="JADIVZ010000011">
    <property type="protein sequence ID" value="MBF4163328.1"/>
    <property type="molecule type" value="Genomic_DNA"/>
</dbReference>